<dbReference type="RefSeq" id="WP_262392733.1">
    <property type="nucleotide sequence ID" value="NZ_BEXB01000015.1"/>
</dbReference>
<sequence>MHTDKPKVAPTVRLLAASTELGWGTMSQHPTTIKLNKDIETPAYSQMIRDPKIAHSICSPTTITMALNRMGETYFSRRRHFVIMIMTMKDSETGRSARHLPAATVINRIQFLRILTV</sequence>
<name>A0A4Y1ZCG6_9BACL</name>
<comment type="caution">
    <text evidence="1">The sequence shown here is derived from an EMBL/GenBank/DDBJ whole genome shotgun (WGS) entry which is preliminary data.</text>
</comment>
<dbReference type="Proteomes" id="UP000319716">
    <property type="component" value="Unassembled WGS sequence"/>
</dbReference>
<organism evidence="1 2">
    <name type="scientific">Sporolactobacillus inulinus</name>
    <dbReference type="NCBI Taxonomy" id="2078"/>
    <lineage>
        <taxon>Bacteria</taxon>
        <taxon>Bacillati</taxon>
        <taxon>Bacillota</taxon>
        <taxon>Bacilli</taxon>
        <taxon>Bacillales</taxon>
        <taxon>Sporolactobacillaceae</taxon>
        <taxon>Sporolactobacillus</taxon>
    </lineage>
</organism>
<dbReference type="EMBL" id="BEXB01000015">
    <property type="protein sequence ID" value="GAY76621.1"/>
    <property type="molecule type" value="Genomic_DNA"/>
</dbReference>
<dbReference type="AlphaFoldDB" id="A0A4Y1ZCG6"/>
<proteinExistence type="predicted"/>
<evidence type="ECO:0000313" key="1">
    <source>
        <dbReference type="EMBL" id="GAY76621.1"/>
    </source>
</evidence>
<evidence type="ECO:0000313" key="2">
    <source>
        <dbReference type="Proteomes" id="UP000319716"/>
    </source>
</evidence>
<gene>
    <name evidence="1" type="ORF">NBRC111894_2175</name>
</gene>
<reference evidence="1 2" key="1">
    <citation type="submission" date="2017-11" db="EMBL/GenBank/DDBJ databases">
        <title>Draft Genome Sequence of Sporolactobacillus inulinus NBRC 111894 Isolated from Koso, a Japanese Sugar-Vegetable Fermented Beverage.</title>
        <authorList>
            <person name="Chiou T.Y."/>
            <person name="Oshima K."/>
            <person name="Suda W."/>
            <person name="Hattori M."/>
            <person name="Takahashi T."/>
        </authorList>
    </citation>
    <scope>NUCLEOTIDE SEQUENCE [LARGE SCALE GENOMIC DNA]</scope>
    <source>
        <strain evidence="1 2">NBRC111894</strain>
    </source>
</reference>
<protein>
    <submittedName>
        <fullName evidence="1">Uncharacterized protein</fullName>
    </submittedName>
</protein>
<accession>A0A4Y1ZCG6</accession>